<evidence type="ECO:0000313" key="9">
    <source>
        <dbReference type="Proteomes" id="UP000525416"/>
    </source>
</evidence>
<dbReference type="InterPro" id="IPR013106">
    <property type="entry name" value="Ig_V-set"/>
</dbReference>
<dbReference type="Proteomes" id="UP000525416">
    <property type="component" value="Unassembled WGS sequence"/>
</dbReference>
<evidence type="ECO:0000313" key="8">
    <source>
        <dbReference type="EMBL" id="NXN51710.1"/>
    </source>
</evidence>
<accession>A0A7L1JNY2</accession>
<evidence type="ECO:0000259" key="7">
    <source>
        <dbReference type="PROSITE" id="PS50835"/>
    </source>
</evidence>
<dbReference type="OrthoDB" id="8947657at2759"/>
<dbReference type="InterPro" id="IPR007110">
    <property type="entry name" value="Ig-like_dom"/>
</dbReference>
<keyword evidence="9" id="KW-1185">Reference proteome</keyword>
<proteinExistence type="predicted"/>
<feature type="non-terminal residue" evidence="8">
    <location>
        <position position="89"/>
    </location>
</feature>
<feature type="domain" description="Ig-like" evidence="7">
    <location>
        <begin position="1"/>
        <end position="89"/>
    </location>
</feature>
<organism evidence="8 9">
    <name type="scientific">Rynchops niger</name>
    <name type="common">Black skimmer</name>
    <dbReference type="NCBI Taxonomy" id="227184"/>
    <lineage>
        <taxon>Eukaryota</taxon>
        <taxon>Metazoa</taxon>
        <taxon>Chordata</taxon>
        <taxon>Craniata</taxon>
        <taxon>Vertebrata</taxon>
        <taxon>Euteleostomi</taxon>
        <taxon>Archelosauria</taxon>
        <taxon>Archosauria</taxon>
        <taxon>Dinosauria</taxon>
        <taxon>Saurischia</taxon>
        <taxon>Theropoda</taxon>
        <taxon>Coelurosauria</taxon>
        <taxon>Aves</taxon>
        <taxon>Neognathae</taxon>
        <taxon>Neoaves</taxon>
        <taxon>Charadriiformes</taxon>
        <taxon>Laridae</taxon>
        <taxon>Rynchops</taxon>
    </lineage>
</organism>
<keyword evidence="6" id="KW-1279">T cell receptor</keyword>
<dbReference type="Gene3D" id="2.60.40.10">
    <property type="entry name" value="Immunoglobulins"/>
    <property type="match status" value="1"/>
</dbReference>
<evidence type="ECO:0000256" key="3">
    <source>
        <dbReference type="ARBA" id="ARBA00023130"/>
    </source>
</evidence>
<evidence type="ECO:0000256" key="4">
    <source>
        <dbReference type="ARBA" id="ARBA00023170"/>
    </source>
</evidence>
<dbReference type="InterPro" id="IPR036179">
    <property type="entry name" value="Ig-like_dom_sf"/>
</dbReference>
<dbReference type="PANTHER" id="PTHR19343:SF26">
    <property type="entry name" value="T CELL RECEPTOR ALPHA VARIABLE 1-1"/>
    <property type="match status" value="1"/>
</dbReference>
<dbReference type="GO" id="GO:0042101">
    <property type="term" value="C:T cell receptor complex"/>
    <property type="evidence" value="ECO:0007669"/>
    <property type="project" value="UniProtKB-KW"/>
</dbReference>
<keyword evidence="4" id="KW-0675">Receptor</keyword>
<keyword evidence="5" id="KW-0393">Immunoglobulin domain</keyword>
<dbReference type="Pfam" id="PF07686">
    <property type="entry name" value="V-set"/>
    <property type="match status" value="1"/>
</dbReference>
<evidence type="ECO:0000256" key="5">
    <source>
        <dbReference type="ARBA" id="ARBA00023319"/>
    </source>
</evidence>
<evidence type="ECO:0000256" key="2">
    <source>
        <dbReference type="ARBA" id="ARBA00022859"/>
    </source>
</evidence>
<reference evidence="8 9" key="1">
    <citation type="submission" date="2019-09" db="EMBL/GenBank/DDBJ databases">
        <title>Bird 10,000 Genomes (B10K) Project - Family phase.</title>
        <authorList>
            <person name="Zhang G."/>
        </authorList>
    </citation>
    <scope>NUCLEOTIDE SEQUENCE [LARGE SCALE GENOMIC DNA]</scope>
    <source>
        <strain evidence="8">B10K-DU-002-16</strain>
        <tissue evidence="8">Muscle</tissue>
    </source>
</reference>
<dbReference type="AlphaFoldDB" id="A0A7L1JNY2"/>
<dbReference type="GO" id="GO:0002250">
    <property type="term" value="P:adaptive immune response"/>
    <property type="evidence" value="ECO:0007669"/>
    <property type="project" value="UniProtKB-KW"/>
</dbReference>
<dbReference type="EMBL" id="VXBH01002249">
    <property type="protein sequence ID" value="NXN51710.1"/>
    <property type="molecule type" value="Genomic_DNA"/>
</dbReference>
<dbReference type="InterPro" id="IPR051006">
    <property type="entry name" value="TCR_variable_domain"/>
</dbReference>
<gene>
    <name evidence="8" type="primary">Trav12</name>
    <name evidence="8" type="ORF">RYNNIG_R12006</name>
</gene>
<dbReference type="GO" id="GO:0042605">
    <property type="term" value="F:peptide antigen binding"/>
    <property type="evidence" value="ECO:0007669"/>
    <property type="project" value="TreeGrafter"/>
</dbReference>
<name>A0A7L1JNY2_RYNNI</name>
<comment type="caution">
    <text evidence="8">The sequence shown here is derived from an EMBL/GenBank/DDBJ whole genome shotgun (WGS) entry which is preliminary data.</text>
</comment>
<evidence type="ECO:0000256" key="6">
    <source>
        <dbReference type="ARBA" id="ARBA00043266"/>
    </source>
</evidence>
<dbReference type="PROSITE" id="PS50835">
    <property type="entry name" value="IG_LIKE"/>
    <property type="match status" value="1"/>
</dbReference>
<evidence type="ECO:0000256" key="1">
    <source>
        <dbReference type="ARBA" id="ARBA00022729"/>
    </source>
</evidence>
<protein>
    <submittedName>
        <fullName evidence="8">TVA12 protein</fullName>
    </submittedName>
</protein>
<sequence length="89" mass="10193">LTQQEGQVTVKPRGPFQTTCTYQTSAFGDLFWYQQRNAQAPQRISHLVTRYAERSGYLTTVLNTIEKYSLLQLEEVELSDSALYLCAVQ</sequence>
<dbReference type="InterPro" id="IPR013783">
    <property type="entry name" value="Ig-like_fold"/>
</dbReference>
<dbReference type="PANTHER" id="PTHR19343">
    <property type="entry name" value="T CELL RECEPTOR ALPHA VARIABLE 1-2"/>
    <property type="match status" value="1"/>
</dbReference>
<keyword evidence="3" id="KW-1064">Adaptive immunity</keyword>
<keyword evidence="2" id="KW-0391">Immunity</keyword>
<dbReference type="SUPFAM" id="SSF48726">
    <property type="entry name" value="Immunoglobulin"/>
    <property type="match status" value="1"/>
</dbReference>
<feature type="non-terminal residue" evidence="8">
    <location>
        <position position="1"/>
    </location>
</feature>
<keyword evidence="1" id="KW-0732">Signal</keyword>